<dbReference type="PANTHER" id="PTHR33361:SF2">
    <property type="entry name" value="DUF885 DOMAIN-CONTAINING PROTEIN"/>
    <property type="match status" value="1"/>
</dbReference>
<evidence type="ECO:0000256" key="1">
    <source>
        <dbReference type="SAM" id="SignalP"/>
    </source>
</evidence>
<evidence type="ECO:0000313" key="2">
    <source>
        <dbReference type="EMBL" id="PSJ39437.1"/>
    </source>
</evidence>
<accession>A0A2P7QN93</accession>
<comment type="caution">
    <text evidence="2">The sequence shown here is derived from an EMBL/GenBank/DDBJ whole genome shotgun (WGS) entry which is preliminary data.</text>
</comment>
<dbReference type="InterPro" id="IPR010281">
    <property type="entry name" value="DUF885"/>
</dbReference>
<dbReference type="PANTHER" id="PTHR33361">
    <property type="entry name" value="GLR0591 PROTEIN"/>
    <property type="match status" value="1"/>
</dbReference>
<dbReference type="RefSeq" id="WP_106513338.1">
    <property type="nucleotide sequence ID" value="NZ_PXYI01000004.1"/>
</dbReference>
<evidence type="ECO:0000313" key="3">
    <source>
        <dbReference type="Proteomes" id="UP000241167"/>
    </source>
</evidence>
<protein>
    <submittedName>
        <fullName evidence="2">DUF885 domain-containing protein</fullName>
    </submittedName>
</protein>
<keyword evidence="3" id="KW-1185">Reference proteome</keyword>
<organism evidence="2 3">
    <name type="scientific">Allosphingosinicella deserti</name>
    <dbReference type="NCBI Taxonomy" id="2116704"/>
    <lineage>
        <taxon>Bacteria</taxon>
        <taxon>Pseudomonadati</taxon>
        <taxon>Pseudomonadota</taxon>
        <taxon>Alphaproteobacteria</taxon>
        <taxon>Sphingomonadales</taxon>
        <taxon>Sphingomonadaceae</taxon>
        <taxon>Allosphingosinicella</taxon>
    </lineage>
</organism>
<feature type="chain" id="PRO_5015194153" evidence="1">
    <location>
        <begin position="20"/>
        <end position="590"/>
    </location>
</feature>
<gene>
    <name evidence="2" type="ORF">C7I55_12540</name>
</gene>
<proteinExistence type="predicted"/>
<dbReference type="Pfam" id="PF05960">
    <property type="entry name" value="DUF885"/>
    <property type="match status" value="1"/>
</dbReference>
<feature type="signal peptide" evidence="1">
    <location>
        <begin position="1"/>
        <end position="19"/>
    </location>
</feature>
<dbReference type="AlphaFoldDB" id="A0A2P7QN93"/>
<keyword evidence="1" id="KW-0732">Signal</keyword>
<sequence length="590" mass="65610">MKTFLLVHALTLTSAAVSAQVPAAAERAAKSSADARFETIYTDEYAWRERLNGPSEDGPRSIPDRFPDVGPKVQAEKLARWTAVAAQLASIDPGALSPENRVNFAVYSAQIEALLAGQRYREYEKPLNADSSFWGDIAGVGGESFRTETDYRNYIQMLRTMPGHFAQQIVNMRAGLARGFTPPKVTLEGRESGVVEVAGAKTPEASPYYAPFKAMPDAIPRPRQAELRTAGKAAIAEAVIPAHRDLLTFLRGDYFPKARTALAAYDLPDGKAYYQAKIREFVTLDLPAEEIHRIGLREVAKIRARMHDVMRNVKFEGDLKAFLTFLRTDPRFYAKTPQELLDRAAWIAKTFDGKAGDWFGRLPRSRFAIKPVPEAIAPFYTSGRGGPGIYLVNTYNLSARALYSLPALTLHESAPGHAFQMPLANENDSLPKFRRESYLSAYGEGWALYSEALGEEMGMYETPYDLFGMLSYQMWRAARLVVDTGIHTKGWTRAQAIAFLLDNTALAEHEVTTEVDRYIAWPGQALSYYMGELAIQEQRARAQHALGDKFDIRAFHDAVLSLGSVPLPVIKDRIDQLIADGGKGPYPIER</sequence>
<dbReference type="Proteomes" id="UP000241167">
    <property type="component" value="Unassembled WGS sequence"/>
</dbReference>
<dbReference type="OrthoDB" id="9763405at2"/>
<reference evidence="2 3" key="1">
    <citation type="submission" date="2018-03" db="EMBL/GenBank/DDBJ databases">
        <title>The draft genome of Sphingosinicella sp. GL-C-18.</title>
        <authorList>
            <person name="Liu L."/>
            <person name="Li L."/>
            <person name="Liang L."/>
            <person name="Zhang X."/>
            <person name="Wang T."/>
        </authorList>
    </citation>
    <scope>NUCLEOTIDE SEQUENCE [LARGE SCALE GENOMIC DNA]</scope>
    <source>
        <strain evidence="2 3">GL-C-18</strain>
    </source>
</reference>
<dbReference type="EMBL" id="PXYI01000004">
    <property type="protein sequence ID" value="PSJ39437.1"/>
    <property type="molecule type" value="Genomic_DNA"/>
</dbReference>
<name>A0A2P7QN93_9SPHN</name>